<proteinExistence type="predicted"/>
<keyword evidence="4" id="KW-1185">Reference proteome</keyword>
<dbReference type="PANTHER" id="PTHR47657">
    <property type="entry name" value="STEROL REGULATORY ELEMENT-BINDING PROTEIN ECM22"/>
    <property type="match status" value="1"/>
</dbReference>
<evidence type="ECO:0000313" key="3">
    <source>
        <dbReference type="EMBL" id="KAA8907966.1"/>
    </source>
</evidence>
<dbReference type="PROSITE" id="PS50048">
    <property type="entry name" value="ZN2_CY6_FUNGAL_2"/>
    <property type="match status" value="1"/>
</dbReference>
<feature type="compositionally biased region" description="Acidic residues" evidence="1">
    <location>
        <begin position="88"/>
        <end position="100"/>
    </location>
</feature>
<dbReference type="PROSITE" id="PS00463">
    <property type="entry name" value="ZN2_CY6_FUNGAL_1"/>
    <property type="match status" value="1"/>
</dbReference>
<gene>
    <name evidence="3" type="ORF">DIURU_000376</name>
</gene>
<comment type="caution">
    <text evidence="3">The sequence shown here is derived from an EMBL/GenBank/DDBJ whole genome shotgun (WGS) entry which is preliminary data.</text>
</comment>
<feature type="region of interest" description="Disordered" evidence="1">
    <location>
        <begin position="1"/>
        <end position="34"/>
    </location>
</feature>
<dbReference type="SMART" id="SM00066">
    <property type="entry name" value="GAL4"/>
    <property type="match status" value="1"/>
</dbReference>
<dbReference type="CDD" id="cd00067">
    <property type="entry name" value="GAL4"/>
    <property type="match status" value="1"/>
</dbReference>
<feature type="domain" description="Zn(2)-C6 fungal-type" evidence="2">
    <location>
        <begin position="35"/>
        <end position="65"/>
    </location>
</feature>
<dbReference type="Gene3D" id="4.10.240.10">
    <property type="entry name" value="Zn(2)-C6 fungal-type DNA-binding domain"/>
    <property type="match status" value="1"/>
</dbReference>
<name>A0A642UYS6_DIURU</name>
<feature type="compositionally biased region" description="Basic residues" evidence="1">
    <location>
        <begin position="23"/>
        <end position="33"/>
    </location>
</feature>
<dbReference type="PANTHER" id="PTHR47657:SF7">
    <property type="entry name" value="STEROL REGULATORY ELEMENT-BINDING PROTEIN ECM22"/>
    <property type="match status" value="1"/>
</dbReference>
<protein>
    <recommendedName>
        <fullName evidence="2">Zn(2)-C6 fungal-type domain-containing protein</fullName>
    </recommendedName>
</protein>
<evidence type="ECO:0000313" key="4">
    <source>
        <dbReference type="Proteomes" id="UP000449547"/>
    </source>
</evidence>
<evidence type="ECO:0000256" key="1">
    <source>
        <dbReference type="SAM" id="MobiDB-lite"/>
    </source>
</evidence>
<dbReference type="EMBL" id="SWFT01000018">
    <property type="protein sequence ID" value="KAA8907966.1"/>
    <property type="molecule type" value="Genomic_DNA"/>
</dbReference>
<dbReference type="Proteomes" id="UP000449547">
    <property type="component" value="Unassembled WGS sequence"/>
</dbReference>
<dbReference type="OrthoDB" id="416217at2759"/>
<dbReference type="GO" id="GO:0000981">
    <property type="term" value="F:DNA-binding transcription factor activity, RNA polymerase II-specific"/>
    <property type="evidence" value="ECO:0007669"/>
    <property type="project" value="InterPro"/>
</dbReference>
<dbReference type="InterPro" id="IPR052400">
    <property type="entry name" value="Zn2-C6_fungal_TF"/>
</dbReference>
<dbReference type="GeneID" id="54779029"/>
<dbReference type="RefSeq" id="XP_034014898.1">
    <property type="nucleotide sequence ID" value="XM_034156557.1"/>
</dbReference>
<dbReference type="SUPFAM" id="SSF57701">
    <property type="entry name" value="Zn2/Cys6 DNA-binding domain"/>
    <property type="match status" value="1"/>
</dbReference>
<dbReference type="AlphaFoldDB" id="A0A642UYS6"/>
<reference evidence="3 4" key="1">
    <citation type="submission" date="2019-07" db="EMBL/GenBank/DDBJ databases">
        <title>Genome assembly of two rare yeast pathogens: Diutina rugosa and Trichomonascus ciferrii.</title>
        <authorList>
            <person name="Mixao V."/>
            <person name="Saus E."/>
            <person name="Hansen A."/>
            <person name="Lass-Flor C."/>
            <person name="Gabaldon T."/>
        </authorList>
    </citation>
    <scope>NUCLEOTIDE SEQUENCE [LARGE SCALE GENOMIC DNA]</scope>
    <source>
        <strain evidence="3 4">CBS 613</strain>
    </source>
</reference>
<organism evidence="3 4">
    <name type="scientific">Diutina rugosa</name>
    <name type="common">Yeast</name>
    <name type="synonym">Candida rugosa</name>
    <dbReference type="NCBI Taxonomy" id="5481"/>
    <lineage>
        <taxon>Eukaryota</taxon>
        <taxon>Fungi</taxon>
        <taxon>Dikarya</taxon>
        <taxon>Ascomycota</taxon>
        <taxon>Saccharomycotina</taxon>
        <taxon>Pichiomycetes</taxon>
        <taxon>Debaryomycetaceae</taxon>
        <taxon>Diutina</taxon>
    </lineage>
</organism>
<dbReference type="Pfam" id="PF00172">
    <property type="entry name" value="Zn_clus"/>
    <property type="match status" value="1"/>
</dbReference>
<feature type="region of interest" description="Disordered" evidence="1">
    <location>
        <begin position="80"/>
        <end position="109"/>
    </location>
</feature>
<dbReference type="GO" id="GO:0008270">
    <property type="term" value="F:zinc ion binding"/>
    <property type="evidence" value="ECO:0007669"/>
    <property type="project" value="InterPro"/>
</dbReference>
<dbReference type="InterPro" id="IPR001138">
    <property type="entry name" value="Zn2Cys6_DnaBD"/>
</dbReference>
<accession>A0A642UYS6</accession>
<evidence type="ECO:0000259" key="2">
    <source>
        <dbReference type="PROSITE" id="PS50048"/>
    </source>
</evidence>
<dbReference type="InterPro" id="IPR036864">
    <property type="entry name" value="Zn2-C6_fun-type_DNA-bd_sf"/>
</dbReference>
<sequence>MPTTFQRPKEAKATKAPTAANAIKHRKSHKKSRLGCDNCKQRRIKCDESFPQCSRCTIHKVQCSYQSLSHKEKRDFLREKYYLPLTPDPDDETDTGEDSPEPSSTSSLPVASLFSHCASSPPATDDSEVDVDDIPWDQLYAALPDN</sequence>
<dbReference type="VEuPathDB" id="FungiDB:DIURU_000376"/>